<feature type="compositionally biased region" description="Basic and acidic residues" evidence="1">
    <location>
        <begin position="391"/>
        <end position="403"/>
    </location>
</feature>
<accession>F0VZG3</accession>
<evidence type="ECO:0000313" key="2">
    <source>
        <dbReference type="EMBL" id="CCA14193.1"/>
    </source>
</evidence>
<reference evidence="2" key="1">
    <citation type="journal article" date="2011" name="PLoS Biol.">
        <title>Gene gain and loss during evolution of obligate parasitism in the white rust pathogen of Arabidopsis thaliana.</title>
        <authorList>
            <person name="Kemen E."/>
            <person name="Gardiner A."/>
            <person name="Schultz-Larsen T."/>
            <person name="Kemen A.C."/>
            <person name="Balmuth A.L."/>
            <person name="Robert-Seilaniantz A."/>
            <person name="Bailey K."/>
            <person name="Holub E."/>
            <person name="Studholme D.J."/>
            <person name="Maclean D."/>
            <person name="Jones J.D."/>
        </authorList>
    </citation>
    <scope>NUCLEOTIDE SEQUENCE</scope>
</reference>
<gene>
    <name evidence="2" type="primary">AlNc14C2G301</name>
    <name evidence="2" type="ORF">ALNC14_003360</name>
</gene>
<proteinExistence type="predicted"/>
<dbReference type="EMBL" id="FR824047">
    <property type="protein sequence ID" value="CCA14193.1"/>
    <property type="molecule type" value="Genomic_DNA"/>
</dbReference>
<sequence>MRIGIGGIDGNAAVMDLSHSPDLKQRTHSHDKSPGFDIRSPDRIGERLDNLKRRPSLLDWLNEYVAQECSSENDSDDDETSTKNLSTLREDCESHGWIVHTFWSLVTLPLLPVLLLMRACCSKCKLPMCHSSLLSLLYSSSAQILFLSLAITLIQQSITGQTIAPKISYSGWEPLYHRLKTDFQSLKCNVWTCLHQALAWNRSVPIQELWFSLFDKLECVQSLIRILAITSAFYLFFSCHKRWARMIIGIICIGSVMDAPKALQRLMLPSPRITGTDPAYALLGEELFVALNGRNLESGATVSWVPYWGCAHTTSVDECEKQHSSMFHTGVVTVRFDSADLYIPCYQSPVVMKDTEAESQVTCFENVKLRVKKIHSIPGWSKLNQTLRLKRQESEREADRVENEQDQNNMPVKTAENEL</sequence>
<organism evidence="2">
    <name type="scientific">Albugo laibachii Nc14</name>
    <dbReference type="NCBI Taxonomy" id="890382"/>
    <lineage>
        <taxon>Eukaryota</taxon>
        <taxon>Sar</taxon>
        <taxon>Stramenopiles</taxon>
        <taxon>Oomycota</taxon>
        <taxon>Peronosporomycetes</taxon>
        <taxon>Albuginales</taxon>
        <taxon>Albuginaceae</taxon>
        <taxon>Albugo</taxon>
    </lineage>
</organism>
<dbReference type="HOGENOM" id="CLU_025912_1_0_1"/>
<dbReference type="AlphaFoldDB" id="F0VZG3"/>
<protein>
    <submittedName>
        <fullName evidence="2">Uncharacterized protein AlNc14C2G301</fullName>
    </submittedName>
</protein>
<reference evidence="2" key="2">
    <citation type="submission" date="2011-02" db="EMBL/GenBank/DDBJ databases">
        <authorList>
            <person name="MacLean D."/>
        </authorList>
    </citation>
    <scope>NUCLEOTIDE SEQUENCE</scope>
</reference>
<evidence type="ECO:0000256" key="1">
    <source>
        <dbReference type="SAM" id="MobiDB-lite"/>
    </source>
</evidence>
<feature type="region of interest" description="Disordered" evidence="1">
    <location>
        <begin position="391"/>
        <end position="419"/>
    </location>
</feature>
<name>F0VZG3_9STRA</name>